<reference evidence="2" key="1">
    <citation type="submission" date="2017-01" db="EMBL/GenBank/DDBJ databases">
        <authorList>
            <person name="Varghese N."/>
            <person name="Submissions S."/>
        </authorList>
    </citation>
    <scope>NUCLEOTIDE SEQUENCE [LARGE SCALE GENOMIC DNA]</scope>
    <source>
        <strain evidence="2">DSM 29430</strain>
    </source>
</reference>
<accession>A0A1N7N1R9</accession>
<sequence length="82" mass="9138">MSFITDLADELARDTLKVMDATGQDRLFMDVAEVLAAASTTMEEEYLTCIRVRLAERRGRAFLTKLAKEARSRAVDGTKAPE</sequence>
<evidence type="ECO:0000313" key="2">
    <source>
        <dbReference type="Proteomes" id="UP000186684"/>
    </source>
</evidence>
<evidence type="ECO:0000313" key="1">
    <source>
        <dbReference type="EMBL" id="SIS92275.1"/>
    </source>
</evidence>
<protein>
    <submittedName>
        <fullName evidence="1">Uncharacterized protein</fullName>
    </submittedName>
</protein>
<dbReference type="STRING" id="633194.SAMN05421759_106153"/>
<dbReference type="OrthoDB" id="7876148at2"/>
<gene>
    <name evidence="1" type="ORF">SAMN05421759_106153</name>
</gene>
<dbReference type="EMBL" id="FTOQ01000006">
    <property type="protein sequence ID" value="SIS92275.1"/>
    <property type="molecule type" value="Genomic_DNA"/>
</dbReference>
<proteinExistence type="predicted"/>
<organism evidence="1 2">
    <name type="scientific">Roseivivax lentus</name>
    <dbReference type="NCBI Taxonomy" id="633194"/>
    <lineage>
        <taxon>Bacteria</taxon>
        <taxon>Pseudomonadati</taxon>
        <taxon>Pseudomonadota</taxon>
        <taxon>Alphaproteobacteria</taxon>
        <taxon>Rhodobacterales</taxon>
        <taxon>Roseobacteraceae</taxon>
        <taxon>Roseivivax</taxon>
    </lineage>
</organism>
<dbReference type="Proteomes" id="UP000186684">
    <property type="component" value="Unassembled WGS sequence"/>
</dbReference>
<dbReference type="RefSeq" id="WP_076448302.1">
    <property type="nucleotide sequence ID" value="NZ_FTOQ01000006.1"/>
</dbReference>
<dbReference type="AlphaFoldDB" id="A0A1N7N1R9"/>
<name>A0A1N7N1R9_9RHOB</name>
<keyword evidence="2" id="KW-1185">Reference proteome</keyword>